<keyword evidence="1" id="KW-0347">Helicase</keyword>
<dbReference type="RefSeq" id="WP_145984520.1">
    <property type="nucleotide sequence ID" value="NZ_AP018933.1"/>
</dbReference>
<organism evidence="1 2">
    <name type="scientific">Zymobacter palmae</name>
    <dbReference type="NCBI Taxonomy" id="33074"/>
    <lineage>
        <taxon>Bacteria</taxon>
        <taxon>Pseudomonadati</taxon>
        <taxon>Pseudomonadota</taxon>
        <taxon>Gammaproteobacteria</taxon>
        <taxon>Oceanospirillales</taxon>
        <taxon>Halomonadaceae</taxon>
        <taxon>Zymobacter group</taxon>
        <taxon>Zymobacter</taxon>
    </lineage>
</organism>
<keyword evidence="1" id="KW-0547">Nucleotide-binding</keyword>
<protein>
    <submittedName>
        <fullName evidence="1">ATPase related to the helicase subunit</fullName>
    </submittedName>
</protein>
<dbReference type="Proteomes" id="UP000267342">
    <property type="component" value="Chromosome"/>
</dbReference>
<dbReference type="KEGG" id="zpl:ZBT109_2293"/>
<evidence type="ECO:0000313" key="1">
    <source>
        <dbReference type="EMBL" id="BBG31025.1"/>
    </source>
</evidence>
<reference evidence="1 2" key="1">
    <citation type="submission" date="2018-09" db="EMBL/GenBank/DDBJ databases">
        <title>Zymobacter palmae IAM14233 (=T109) whole genome analysis.</title>
        <authorList>
            <person name="Yanase H."/>
        </authorList>
    </citation>
    <scope>NUCLEOTIDE SEQUENCE [LARGE SCALE GENOMIC DNA]</scope>
    <source>
        <strain evidence="1 2">IAM14233</strain>
    </source>
</reference>
<evidence type="ECO:0000313" key="2">
    <source>
        <dbReference type="Proteomes" id="UP000267342"/>
    </source>
</evidence>
<proteinExistence type="predicted"/>
<dbReference type="AlphaFoldDB" id="A0A348HHC3"/>
<dbReference type="EMBL" id="AP018933">
    <property type="protein sequence ID" value="BBG31025.1"/>
    <property type="molecule type" value="Genomic_DNA"/>
</dbReference>
<name>A0A348HHC3_9GAMM</name>
<gene>
    <name evidence="1" type="ORF">ZBT109_2293</name>
</gene>
<keyword evidence="1" id="KW-0067">ATP-binding</keyword>
<keyword evidence="2" id="KW-1185">Reference proteome</keyword>
<accession>A0A348HHC3</accession>
<sequence>MAPRLFIERFRRIVHTREPARMRINVLSTAAIAAAMGHCSVTLTHGAVADSLSSTTGDLP</sequence>
<dbReference type="GO" id="GO:0004386">
    <property type="term" value="F:helicase activity"/>
    <property type="evidence" value="ECO:0007669"/>
    <property type="project" value="UniProtKB-KW"/>
</dbReference>
<keyword evidence="1" id="KW-0378">Hydrolase</keyword>